<dbReference type="GeneID" id="98299630"/>
<keyword evidence="4 5" id="KW-0472">Membrane</keyword>
<feature type="transmembrane region" description="Helical" evidence="5">
    <location>
        <begin position="710"/>
        <end position="734"/>
    </location>
</feature>
<feature type="transmembrane region" description="Helical" evidence="5">
    <location>
        <begin position="12"/>
        <end position="35"/>
    </location>
</feature>
<feature type="domain" description="ABC-2 type transporter transmembrane" evidence="6">
    <location>
        <begin position="10"/>
        <end position="160"/>
    </location>
</feature>
<dbReference type="RefSeq" id="WP_033495669.1">
    <property type="nucleotide sequence ID" value="NZ_JGZI01000007.1"/>
</dbReference>
<dbReference type="Pfam" id="PF12698">
    <property type="entry name" value="ABC2_membrane_3"/>
    <property type="match status" value="1"/>
</dbReference>
<evidence type="ECO:0000256" key="3">
    <source>
        <dbReference type="ARBA" id="ARBA00022989"/>
    </source>
</evidence>
<dbReference type="GO" id="GO:0140359">
    <property type="term" value="F:ABC-type transporter activity"/>
    <property type="evidence" value="ECO:0007669"/>
    <property type="project" value="InterPro"/>
</dbReference>
<comment type="subcellular location">
    <subcellularLocation>
        <location evidence="1">Membrane</location>
        <topology evidence="1">Multi-pass membrane protein</topology>
    </subcellularLocation>
</comment>
<dbReference type="AlphaFoldDB" id="A0A087CJ78"/>
<evidence type="ECO:0000256" key="1">
    <source>
        <dbReference type="ARBA" id="ARBA00004141"/>
    </source>
</evidence>
<dbReference type="eggNOG" id="COG1511">
    <property type="taxonomic scope" value="Bacteria"/>
</dbReference>
<protein>
    <recommendedName>
        <fullName evidence="6">ABC-2 type transporter transmembrane domain-containing protein</fullName>
    </recommendedName>
</protein>
<dbReference type="NCBIfam" id="TIGR03057">
    <property type="entry name" value="xxxLxxG_by_4"/>
    <property type="match status" value="1"/>
</dbReference>
<dbReference type="NCBIfam" id="TIGR03061">
    <property type="entry name" value="pip_yhgE_Nterm"/>
    <property type="match status" value="1"/>
</dbReference>
<dbReference type="EMBL" id="JGZI01000007">
    <property type="protein sequence ID" value="KFI83328.1"/>
    <property type="molecule type" value="Genomic_DNA"/>
</dbReference>
<comment type="caution">
    <text evidence="7">The sequence shown here is derived from an EMBL/GenBank/DDBJ whole genome shotgun (WGS) entry which is preliminary data.</text>
</comment>
<evidence type="ECO:0000259" key="6">
    <source>
        <dbReference type="Pfam" id="PF12698"/>
    </source>
</evidence>
<gene>
    <name evidence="7" type="ORF">BPSY_0424</name>
</gene>
<feature type="transmembrane region" description="Helical" evidence="5">
    <location>
        <begin position="741"/>
        <end position="760"/>
    </location>
</feature>
<evidence type="ECO:0000256" key="2">
    <source>
        <dbReference type="ARBA" id="ARBA00022692"/>
    </source>
</evidence>
<evidence type="ECO:0000313" key="7">
    <source>
        <dbReference type="EMBL" id="KFI83328.1"/>
    </source>
</evidence>
<keyword evidence="2 5" id="KW-0812">Transmembrane</keyword>
<dbReference type="InterPro" id="IPR013525">
    <property type="entry name" value="ABC2_TM"/>
</dbReference>
<evidence type="ECO:0000313" key="8">
    <source>
        <dbReference type="Proteomes" id="UP000029050"/>
    </source>
</evidence>
<dbReference type="InterPro" id="IPR051328">
    <property type="entry name" value="T7SS_ABC-Transporter"/>
</dbReference>
<sequence>MKNTKNAGRIFLILVVIAVSLIPALYNLIFLSSMWDPYGNVENLPVAVVNEDEPATVSGNSLSLGKQIVTSLKKQDGLDYHFVSAEQGDAGIADGTYYMEVTLPSTLSKQAGTLLGDSPTVPTITYTISEGRNYTASKMVTSAATSLKNSVSQQITEIYVKTLLAKFSDTGSALQTAQQGTAKLQDGTVQIAAGSDKLSANLLKLSKGAVEFSDGANTLTVGIKAYTGGVSSVNTGVGKLSTGSAALSSGASQLVAKGNELVSGLSTLSSSSRSGAQQLTQASNSLTSGVKQLSSSMTMSDAQTAQIQQLTAGLPKLNTAIQQLNAAIQQLDTSSQMNALAEAANTSKKIEEESQALSSEFDTLLSSQEDSADQNVKNTAAFQQLGSAEQQQILDAIDSGISQTKQVTSLKTHIVTLKTYSTALYQKLSAVSSPEASSKAVEDTAALKQASAAIAAQSTQALPGAAQAINTLDSGLSSAKKAIDSQLLPGTQQLSSGISTYGNAVSGGATKLGSASRTYVDAVGTLGSGINTLGSGITTLAQGTGKLLSQSDALIVGSQKLASASSSIADGSAQLKSGEDTVGTALTQVSSGLSTMSTKFGKATSAIRALNTTPSGAAAVSAPLKLNKTVEASVPNNGTAMAPYMMSVALFVGALSFNMMFEAGVPRYRPRSGWHWWRQKMPLFLLVSIAQASLVFAAVTLLGLHPLNPALTLLMLIFEALGYMSLITVVNVIFGKVGAFLMLLFLMVQLAGSGGTYPVVLSNSFFKAVNPWLPMTHAIDGLRKAISIGGSINGQLALFLVMFLVTNLIMLLTFSLRRRSILVKPSDSVGSRDYAADAPTGASGATATIAPAVPA</sequence>
<dbReference type="InterPro" id="IPR023908">
    <property type="entry name" value="xxxLxxG_rpt"/>
</dbReference>
<feature type="transmembrane region" description="Helical" evidence="5">
    <location>
        <begin position="641"/>
        <end position="661"/>
    </location>
</feature>
<dbReference type="OrthoDB" id="9811483at2"/>
<reference evidence="7 8" key="1">
    <citation type="submission" date="2014-03" db="EMBL/GenBank/DDBJ databases">
        <title>Genomics of Bifidobacteria.</title>
        <authorList>
            <person name="Ventura M."/>
            <person name="Milani C."/>
            <person name="Lugli G.A."/>
        </authorList>
    </citation>
    <scope>NUCLEOTIDE SEQUENCE [LARGE SCALE GENOMIC DNA]</scope>
    <source>
        <strain evidence="7 8">LMG 21775</strain>
    </source>
</reference>
<feature type="transmembrane region" description="Helical" evidence="5">
    <location>
        <begin position="682"/>
        <end position="704"/>
    </location>
</feature>
<organism evidence="7 8">
    <name type="scientific">Bifidobacterium psychraerophilum</name>
    <dbReference type="NCBI Taxonomy" id="218140"/>
    <lineage>
        <taxon>Bacteria</taxon>
        <taxon>Bacillati</taxon>
        <taxon>Actinomycetota</taxon>
        <taxon>Actinomycetes</taxon>
        <taxon>Bifidobacteriales</taxon>
        <taxon>Bifidobacteriaceae</taxon>
        <taxon>Bifidobacterium</taxon>
    </lineage>
</organism>
<evidence type="ECO:0000256" key="5">
    <source>
        <dbReference type="SAM" id="Phobius"/>
    </source>
</evidence>
<dbReference type="InterPro" id="IPR017500">
    <property type="entry name" value="Phage_infect_YhgE_N"/>
</dbReference>
<dbReference type="Proteomes" id="UP000029050">
    <property type="component" value="Unassembled WGS sequence"/>
</dbReference>
<dbReference type="PANTHER" id="PTHR43077">
    <property type="entry name" value="TRANSPORT PERMEASE YVFS-RELATED"/>
    <property type="match status" value="1"/>
</dbReference>
<dbReference type="NCBIfam" id="TIGR03062">
    <property type="entry name" value="pip_yhgE_Cterm"/>
    <property type="match status" value="1"/>
</dbReference>
<dbReference type="InterPro" id="IPR017501">
    <property type="entry name" value="Phage_infect_YhgE_C"/>
</dbReference>
<keyword evidence="3 5" id="KW-1133">Transmembrane helix</keyword>
<feature type="transmembrane region" description="Helical" evidence="5">
    <location>
        <begin position="796"/>
        <end position="816"/>
    </location>
</feature>
<name>A0A087CJ78_9BIFI</name>
<evidence type="ECO:0000256" key="4">
    <source>
        <dbReference type="ARBA" id="ARBA00023136"/>
    </source>
</evidence>
<accession>A0A087CJ78</accession>
<dbReference type="PANTHER" id="PTHR43077:SF5">
    <property type="entry name" value="PHAGE INFECTION PROTEIN"/>
    <property type="match status" value="1"/>
</dbReference>
<dbReference type="GO" id="GO:0016020">
    <property type="term" value="C:membrane"/>
    <property type="evidence" value="ECO:0007669"/>
    <property type="project" value="UniProtKB-SubCell"/>
</dbReference>
<dbReference type="STRING" id="218140.BPSY_0424"/>
<proteinExistence type="predicted"/>
<keyword evidence="8" id="KW-1185">Reference proteome</keyword>